<dbReference type="PRINTS" id="PR00625">
    <property type="entry name" value="JDOMAIN"/>
</dbReference>
<keyword evidence="5" id="KW-1185">Reference proteome</keyword>
<dbReference type="PROSITE" id="PS50076">
    <property type="entry name" value="DNAJ_2"/>
    <property type="match status" value="1"/>
</dbReference>
<dbReference type="Proteomes" id="UP001056708">
    <property type="component" value="Chromosome"/>
</dbReference>
<sequence>MELLDCYRLLGLTPQASLAEVKTSYRRLARRLHPDLNPGLPHDPFVRLHHAYQVLLEAVPAQPVTPQGPVPTTAPPANTSTPPSPPPQPASPFRHHPQLSPLECQLKCQAYYRLQRLLSQGKFAYAIALVEGLSQRLAVDLEVRQWQAVTYQRVARHAMECGEFPKAHIYLKKALRTDPYNRSLRQEVERDFQQLQRQVRQRSGQPKG</sequence>
<feature type="domain" description="J" evidence="3">
    <location>
        <begin position="5"/>
        <end position="60"/>
    </location>
</feature>
<dbReference type="InterPro" id="IPR052763">
    <property type="entry name" value="DnaJ_C4"/>
</dbReference>
<evidence type="ECO:0000259" key="3">
    <source>
        <dbReference type="PROSITE" id="PS50076"/>
    </source>
</evidence>
<evidence type="ECO:0000256" key="1">
    <source>
        <dbReference type="PROSITE-ProRule" id="PRU00339"/>
    </source>
</evidence>
<gene>
    <name evidence="4" type="ORF">NEA10_17470</name>
</gene>
<evidence type="ECO:0000256" key="2">
    <source>
        <dbReference type="SAM" id="MobiDB-lite"/>
    </source>
</evidence>
<dbReference type="SUPFAM" id="SSF46565">
    <property type="entry name" value="Chaperone J-domain"/>
    <property type="match status" value="1"/>
</dbReference>
<protein>
    <submittedName>
        <fullName evidence="4">J domain-containing protein</fullName>
    </submittedName>
</protein>
<keyword evidence="1" id="KW-0802">TPR repeat</keyword>
<dbReference type="PANTHER" id="PTHR44825:SF1">
    <property type="entry name" value="DNAJ HOMOLOG SUBFAMILY C MEMBER 4"/>
    <property type="match status" value="1"/>
</dbReference>
<dbReference type="InterPro" id="IPR001623">
    <property type="entry name" value="DnaJ_domain"/>
</dbReference>
<dbReference type="PANTHER" id="PTHR44825">
    <property type="match status" value="1"/>
</dbReference>
<evidence type="ECO:0000313" key="5">
    <source>
        <dbReference type="Proteomes" id="UP001056708"/>
    </source>
</evidence>
<feature type="region of interest" description="Disordered" evidence="2">
    <location>
        <begin position="63"/>
        <end position="96"/>
    </location>
</feature>
<dbReference type="PROSITE" id="PS50005">
    <property type="entry name" value="TPR"/>
    <property type="match status" value="1"/>
</dbReference>
<reference evidence="4" key="1">
    <citation type="submission" date="2022-06" db="EMBL/GenBank/DDBJ databases">
        <title>Genome sequence of Phormidium yuhuli AB48 isolated from an industrial photobioreactor environment.</title>
        <authorList>
            <person name="Qiu Y."/>
            <person name="Noonan A.J.C."/>
            <person name="Dofher K."/>
            <person name="Koch M."/>
            <person name="Kieft B."/>
            <person name="Lin X."/>
            <person name="Ziels R.M."/>
            <person name="Hallam S.J."/>
        </authorList>
    </citation>
    <scope>NUCLEOTIDE SEQUENCE</scope>
    <source>
        <strain evidence="4">AB48</strain>
    </source>
</reference>
<dbReference type="Pfam" id="PF00226">
    <property type="entry name" value="DnaJ"/>
    <property type="match status" value="1"/>
</dbReference>
<dbReference type="CDD" id="cd06257">
    <property type="entry name" value="DnaJ"/>
    <property type="match status" value="1"/>
</dbReference>
<organism evidence="4 5">
    <name type="scientific">Phormidium yuhuli AB48</name>
    <dbReference type="NCBI Taxonomy" id="2940671"/>
    <lineage>
        <taxon>Bacteria</taxon>
        <taxon>Bacillati</taxon>
        <taxon>Cyanobacteriota</taxon>
        <taxon>Cyanophyceae</taxon>
        <taxon>Oscillatoriophycideae</taxon>
        <taxon>Oscillatoriales</taxon>
        <taxon>Oscillatoriaceae</taxon>
        <taxon>Phormidium</taxon>
        <taxon>Phormidium yuhuli</taxon>
    </lineage>
</organism>
<dbReference type="SMART" id="SM00271">
    <property type="entry name" value="DnaJ"/>
    <property type="match status" value="1"/>
</dbReference>
<name>A0ABY5AN02_9CYAN</name>
<dbReference type="InterPro" id="IPR036869">
    <property type="entry name" value="J_dom_sf"/>
</dbReference>
<dbReference type="Gene3D" id="1.10.287.110">
    <property type="entry name" value="DnaJ domain"/>
    <property type="match status" value="1"/>
</dbReference>
<proteinExistence type="predicted"/>
<feature type="repeat" description="TPR" evidence="1">
    <location>
        <begin position="148"/>
        <end position="181"/>
    </location>
</feature>
<dbReference type="InterPro" id="IPR019734">
    <property type="entry name" value="TPR_rpt"/>
</dbReference>
<dbReference type="RefSeq" id="WP_252662625.1">
    <property type="nucleotide sequence ID" value="NZ_CP098611.1"/>
</dbReference>
<evidence type="ECO:0000313" key="4">
    <source>
        <dbReference type="EMBL" id="USR90599.1"/>
    </source>
</evidence>
<dbReference type="EMBL" id="CP098611">
    <property type="protein sequence ID" value="USR90599.1"/>
    <property type="molecule type" value="Genomic_DNA"/>
</dbReference>
<accession>A0ABY5AN02</accession>